<dbReference type="Gene3D" id="3.40.50.10810">
    <property type="entry name" value="Tandem AAA-ATPase domain"/>
    <property type="match status" value="1"/>
</dbReference>
<dbReference type="InterPro" id="IPR027417">
    <property type="entry name" value="P-loop_NTPase"/>
</dbReference>
<reference evidence="3" key="1">
    <citation type="submission" date="2019-01" db="EMBL/GenBank/DDBJ databases">
        <authorList>
            <consortium name="Genoscope - CEA"/>
            <person name="William W."/>
        </authorList>
    </citation>
    <scope>NUCLEOTIDE SEQUENCE</scope>
    <source>
        <strain evidence="3">CR-1</strain>
    </source>
</reference>
<dbReference type="GO" id="GO:0006281">
    <property type="term" value="P:DNA repair"/>
    <property type="evidence" value="ECO:0007669"/>
    <property type="project" value="TreeGrafter"/>
</dbReference>
<gene>
    <name evidence="3" type="ORF">EPICR_230001</name>
</gene>
<keyword evidence="1" id="KW-0378">Hydrolase</keyword>
<name>A0A484HHV1_9BACT</name>
<proteinExistence type="predicted"/>
<protein>
    <recommendedName>
        <fullName evidence="2">SNF2 N-terminal domain-containing protein</fullName>
    </recommendedName>
</protein>
<dbReference type="GO" id="GO:0031297">
    <property type="term" value="P:replication fork processing"/>
    <property type="evidence" value="ECO:0007669"/>
    <property type="project" value="TreeGrafter"/>
</dbReference>
<dbReference type="GO" id="GO:0005524">
    <property type="term" value="F:ATP binding"/>
    <property type="evidence" value="ECO:0007669"/>
    <property type="project" value="InterPro"/>
</dbReference>
<dbReference type="Pfam" id="PF00176">
    <property type="entry name" value="SNF2-rel_dom"/>
    <property type="match status" value="1"/>
</dbReference>
<dbReference type="PANTHER" id="PTHR45766:SF6">
    <property type="entry name" value="SWI_SNF-RELATED MATRIX-ASSOCIATED ACTIN-DEPENDENT REGULATOR OF CHROMATIN SUBFAMILY A-LIKE PROTEIN 1"/>
    <property type="match status" value="1"/>
</dbReference>
<dbReference type="PANTHER" id="PTHR45766">
    <property type="entry name" value="DNA ANNEALING HELICASE AND ENDONUCLEASE ZRANB3 FAMILY MEMBER"/>
    <property type="match status" value="1"/>
</dbReference>
<evidence type="ECO:0000313" key="3">
    <source>
        <dbReference type="EMBL" id="VEN74033.1"/>
    </source>
</evidence>
<dbReference type="InterPro" id="IPR038718">
    <property type="entry name" value="SNF2-like_sf"/>
</dbReference>
<dbReference type="CDD" id="cd10311">
    <property type="entry name" value="PLDc_N_DEXD_c"/>
    <property type="match status" value="1"/>
</dbReference>
<dbReference type="GO" id="GO:0016787">
    <property type="term" value="F:hydrolase activity"/>
    <property type="evidence" value="ECO:0007669"/>
    <property type="project" value="UniProtKB-KW"/>
</dbReference>
<dbReference type="AlphaFoldDB" id="A0A484HHV1"/>
<feature type="domain" description="SNF2 N-terminal" evidence="2">
    <location>
        <begin position="260"/>
        <end position="312"/>
    </location>
</feature>
<organism evidence="3">
    <name type="scientific">uncultured Desulfobacteraceae bacterium</name>
    <dbReference type="NCBI Taxonomy" id="218296"/>
    <lineage>
        <taxon>Bacteria</taxon>
        <taxon>Pseudomonadati</taxon>
        <taxon>Thermodesulfobacteriota</taxon>
        <taxon>Desulfobacteria</taxon>
        <taxon>Desulfobacterales</taxon>
        <taxon>Desulfobacteraceae</taxon>
        <taxon>environmental samples</taxon>
    </lineage>
</organism>
<evidence type="ECO:0000259" key="2">
    <source>
        <dbReference type="Pfam" id="PF00176"/>
    </source>
</evidence>
<sequence>MIKSFNNKTDKVGDDLKKSIQKGCAIDIAVGIFSIYGYKVLKKQLSQMGRLRFVFTDPTFIELDKNKREQRQFQINSNYRKKAISGSDFEINLKNELKGKAIALECKTWIEKKVSFKTNAGNQYIQPHLSLGKDENRFVYMGINEFSAAGFGYQKDNAILNQIIKTDDPDTTREYAKNFEEIWQDEKALKDVTSEVLDYIADLYKENSPEFIYYLTLHNIFSEFLEDISEEELANEKTGFKESAVWNKLYDFQRDAVLGIINKLERHNGCILADSVGLGKTFSALGVMKYYQERNRTVLVLCPKKLGANWQTFLNN</sequence>
<dbReference type="SUPFAM" id="SSF52540">
    <property type="entry name" value="P-loop containing nucleoside triphosphate hydrolases"/>
    <property type="match status" value="1"/>
</dbReference>
<dbReference type="InterPro" id="IPR000330">
    <property type="entry name" value="SNF2_N"/>
</dbReference>
<accession>A0A484HHV1</accession>
<evidence type="ECO:0000256" key="1">
    <source>
        <dbReference type="ARBA" id="ARBA00022801"/>
    </source>
</evidence>
<dbReference type="EMBL" id="CAACVI010000016">
    <property type="protein sequence ID" value="VEN74033.1"/>
    <property type="molecule type" value="Genomic_DNA"/>
</dbReference>